<dbReference type="GeneID" id="105171242"/>
<evidence type="ECO:0000256" key="3">
    <source>
        <dbReference type="ARBA" id="ARBA00005115"/>
    </source>
</evidence>
<dbReference type="SUPFAM" id="SSF56235">
    <property type="entry name" value="N-terminal nucleophile aminohydrolases (Ntn hydrolases)"/>
    <property type="match status" value="1"/>
</dbReference>
<dbReference type="OrthoDB" id="2015213at2759"/>
<comment type="function">
    <text evidence="11">Cleaves the gamma-glutamyl peptide bond of glutathione and glutathione conjugates.</text>
</comment>
<feature type="binding site" evidence="10">
    <location>
        <position position="488"/>
    </location>
    <ligand>
        <name>L-glutamate</name>
        <dbReference type="ChEBI" id="CHEBI:29985"/>
    </ligand>
</feature>
<evidence type="ECO:0000313" key="13">
    <source>
        <dbReference type="RefSeq" id="XP_011090592.1"/>
    </source>
</evidence>
<proteinExistence type="inferred from homology"/>
<dbReference type="PANTHER" id="PTHR11686">
    <property type="entry name" value="GAMMA GLUTAMYL TRANSPEPTIDASE"/>
    <property type="match status" value="1"/>
</dbReference>
<dbReference type="KEGG" id="sind:105171242"/>
<dbReference type="UniPathway" id="UPA00204"/>
<dbReference type="Pfam" id="PF01019">
    <property type="entry name" value="G_glu_transpept"/>
    <property type="match status" value="1"/>
</dbReference>
<dbReference type="FunCoup" id="A0A6I9TWP6">
    <property type="interactions" value="690"/>
</dbReference>
<keyword evidence="12" id="KW-1185">Reference proteome</keyword>
<keyword evidence="6 11" id="KW-0378">Hydrolase</keyword>
<sequence>MNRFRNSIEKFIIADRPIFQEPMIMSWTVSLWLFLLFSSFFSCMSASEANQKSARAVARNGVVATDHGQCSTIGRDILRKGGHAVDAAVAAALCLGVVSPASSGIGGGAFMLVRSTDSKTEAYDMRETAPALAFENMYAGNAALKANGVLSVAVPGELAGLHYAWKKYGRIPWKRLVMPAARLAKNGFKISLYLHMQMMKTESGIRGDEGLRGVFTSNSSLLQPGDICYNEQLAKTLRTISRHGARALYKGPIGVRLVEDVKKAGGILTLEDLQNYQVKVREPVSVGFMGVEIFSMPPPSSGGAAMSLMLNILAQYKDLSDIPDSLMTHREIESLKNAFAVRMNLGDPDYVDIKNVMKDMLSKDFAARLRKSIFDNTTFNASHYGGRWNQIHDHGTSHISIVDRERNAVSMTTTINAYFGSKFLSPRTGILLNNEMDDFSMPENTSQNVPPPAPANFIHPGKRPLSSMTPAIVLKGAKLKAVAGASGGSLIIAGTTEVLLNHLARGMDPLSSVLAPRTYHQLIPNAVRYENWTVPTGEHFEVPAETRAALEKKGHVLESLAGGTICQFVVQELESSKSGYLVAVSDPRKGGFPAGF</sequence>
<dbReference type="InterPro" id="IPR043138">
    <property type="entry name" value="GGT_lsub"/>
</dbReference>
<evidence type="ECO:0000256" key="1">
    <source>
        <dbReference type="ARBA" id="ARBA00001049"/>
    </source>
</evidence>
<keyword evidence="5 11" id="KW-0808">Transferase</keyword>
<evidence type="ECO:0000256" key="9">
    <source>
        <dbReference type="PIRSR" id="PIRSR600101-1"/>
    </source>
</evidence>
<dbReference type="Gene3D" id="3.60.20.40">
    <property type="match status" value="1"/>
</dbReference>
<feature type="binding site" evidence="10">
    <location>
        <begin position="414"/>
        <end position="416"/>
    </location>
    <ligand>
        <name>L-glutamate</name>
        <dbReference type="ChEBI" id="CHEBI:29985"/>
    </ligand>
</feature>
<dbReference type="EC" id="2.3.2.2" evidence="11"/>
<dbReference type="EC" id="3.4.19.13" evidence="11"/>
<evidence type="ECO:0000256" key="11">
    <source>
        <dbReference type="RuleBase" id="RU368068"/>
    </source>
</evidence>
<organism evidence="12 13">
    <name type="scientific">Sesamum indicum</name>
    <name type="common">Oriental sesame</name>
    <name type="synonym">Sesamum orientale</name>
    <dbReference type="NCBI Taxonomy" id="4182"/>
    <lineage>
        <taxon>Eukaryota</taxon>
        <taxon>Viridiplantae</taxon>
        <taxon>Streptophyta</taxon>
        <taxon>Embryophyta</taxon>
        <taxon>Tracheophyta</taxon>
        <taxon>Spermatophyta</taxon>
        <taxon>Magnoliopsida</taxon>
        <taxon>eudicotyledons</taxon>
        <taxon>Gunneridae</taxon>
        <taxon>Pentapetalae</taxon>
        <taxon>asterids</taxon>
        <taxon>lamiids</taxon>
        <taxon>Lamiales</taxon>
        <taxon>Pedaliaceae</taxon>
        <taxon>Sesamum</taxon>
    </lineage>
</organism>
<keyword evidence="11" id="KW-0012">Acyltransferase</keyword>
<dbReference type="InParanoid" id="A0A6I9TWP6"/>
<feature type="binding site" evidence="10">
    <location>
        <position position="438"/>
    </location>
    <ligand>
        <name>L-glutamate</name>
        <dbReference type="ChEBI" id="CHEBI:29985"/>
    </ligand>
</feature>
<feature type="binding site" evidence="10">
    <location>
        <position position="126"/>
    </location>
    <ligand>
        <name>L-glutamate</name>
        <dbReference type="ChEBI" id="CHEBI:29985"/>
    </ligand>
</feature>
<protein>
    <recommendedName>
        <fullName evidence="11">Glutathione hydrolase</fullName>
        <ecNumber evidence="11">2.3.2.2</ecNumber>
        <ecNumber evidence="11">3.4.19.13</ecNumber>
    </recommendedName>
    <alternativeName>
        <fullName evidence="11">Gamma-glutamyltransferase</fullName>
    </alternativeName>
    <alternativeName>
        <fullName evidence="11">Gamma-glutamyltranspeptidase</fullName>
    </alternativeName>
</protein>
<comment type="pathway">
    <text evidence="3 11">Sulfur metabolism; glutathione metabolism.</text>
</comment>
<dbReference type="InterPro" id="IPR029055">
    <property type="entry name" value="Ntn_hydrolases_N"/>
</dbReference>
<dbReference type="AlphaFoldDB" id="A0A6I9TWP6"/>
<dbReference type="Gene3D" id="1.10.246.130">
    <property type="match status" value="1"/>
</dbReference>
<dbReference type="PRINTS" id="PR01210">
    <property type="entry name" value="GGTRANSPTASE"/>
</dbReference>
<dbReference type="InterPro" id="IPR000101">
    <property type="entry name" value="GGT_peptidase"/>
</dbReference>
<gene>
    <name evidence="13" type="primary">LOC105171242</name>
</gene>
<evidence type="ECO:0000313" key="12">
    <source>
        <dbReference type="Proteomes" id="UP000504604"/>
    </source>
</evidence>
<dbReference type="GO" id="GO:0103068">
    <property type="term" value="F:leukotriene C4 gamma-glutamyl transferase activity"/>
    <property type="evidence" value="ECO:0007669"/>
    <property type="project" value="UniProtKB-EC"/>
</dbReference>
<evidence type="ECO:0000256" key="4">
    <source>
        <dbReference type="ARBA" id="ARBA00009381"/>
    </source>
</evidence>
<dbReference type="RefSeq" id="XP_011090592.1">
    <property type="nucleotide sequence ID" value="XM_011092290.2"/>
</dbReference>
<dbReference type="FunFam" id="3.60.20.40:FF:000004">
    <property type="entry name" value="Glutathione hydrolase 1"/>
    <property type="match status" value="1"/>
</dbReference>
<evidence type="ECO:0000256" key="5">
    <source>
        <dbReference type="ARBA" id="ARBA00022679"/>
    </source>
</evidence>
<evidence type="ECO:0000256" key="2">
    <source>
        <dbReference type="ARBA" id="ARBA00001089"/>
    </source>
</evidence>
<comment type="catalytic activity">
    <reaction evidence="8 11">
        <text>an N-terminal (5-L-glutamyl)-[peptide] + an alpha-amino acid = 5-L-glutamyl amino acid + an N-terminal L-alpha-aminoacyl-[peptide]</text>
        <dbReference type="Rhea" id="RHEA:23904"/>
        <dbReference type="Rhea" id="RHEA-COMP:9780"/>
        <dbReference type="Rhea" id="RHEA-COMP:9795"/>
        <dbReference type="ChEBI" id="CHEBI:77644"/>
        <dbReference type="ChEBI" id="CHEBI:78597"/>
        <dbReference type="ChEBI" id="CHEBI:78599"/>
        <dbReference type="ChEBI" id="CHEBI:78608"/>
        <dbReference type="EC" id="2.3.2.2"/>
    </reaction>
</comment>
<dbReference type="GO" id="GO:0006751">
    <property type="term" value="P:glutathione catabolic process"/>
    <property type="evidence" value="ECO:0007669"/>
    <property type="project" value="UniProtKB-UniRule"/>
</dbReference>
<dbReference type="GO" id="GO:0005886">
    <property type="term" value="C:plasma membrane"/>
    <property type="evidence" value="ECO:0007669"/>
    <property type="project" value="TreeGrafter"/>
</dbReference>
<dbReference type="NCBIfam" id="TIGR00066">
    <property type="entry name" value="g_glut_trans"/>
    <property type="match status" value="1"/>
</dbReference>
<comment type="similarity">
    <text evidence="4">Belongs to the gamma-glutamyltransferase family.</text>
</comment>
<accession>A0A6I9TWP6</accession>
<dbReference type="InterPro" id="IPR043137">
    <property type="entry name" value="GGT_ssub_C"/>
</dbReference>
<keyword evidence="7" id="KW-0325">Glycoprotein</keyword>
<dbReference type="GO" id="GO:0036374">
    <property type="term" value="F:glutathione hydrolase activity"/>
    <property type="evidence" value="ECO:0007669"/>
    <property type="project" value="UniProtKB-UniRule"/>
</dbReference>
<comment type="catalytic activity">
    <reaction evidence="2 11">
        <text>glutathione + H2O = L-cysteinylglycine + L-glutamate</text>
        <dbReference type="Rhea" id="RHEA:28807"/>
        <dbReference type="ChEBI" id="CHEBI:15377"/>
        <dbReference type="ChEBI" id="CHEBI:29985"/>
        <dbReference type="ChEBI" id="CHEBI:57925"/>
        <dbReference type="ChEBI" id="CHEBI:61694"/>
        <dbReference type="EC" id="3.4.19.13"/>
    </reaction>
</comment>
<dbReference type="Proteomes" id="UP000504604">
    <property type="component" value="Linkage group LG9"/>
</dbReference>
<feature type="active site" description="Nucleophile" evidence="9">
    <location>
        <position position="396"/>
    </location>
</feature>
<evidence type="ECO:0000256" key="6">
    <source>
        <dbReference type="ARBA" id="ARBA00022801"/>
    </source>
</evidence>
<evidence type="ECO:0000256" key="7">
    <source>
        <dbReference type="ARBA" id="ARBA00023180"/>
    </source>
</evidence>
<reference evidence="13" key="1">
    <citation type="submission" date="2025-08" db="UniProtKB">
        <authorList>
            <consortium name="RefSeq"/>
        </authorList>
    </citation>
    <scope>IDENTIFICATION</scope>
</reference>
<dbReference type="PANTHER" id="PTHR11686:SF34">
    <property type="entry name" value="GLUTATHIONE HYDROLASE 1-RELATED"/>
    <property type="match status" value="1"/>
</dbReference>
<name>A0A6I9TWP6_SESIN</name>
<feature type="binding site" evidence="10">
    <location>
        <begin position="466"/>
        <end position="467"/>
    </location>
    <ligand>
        <name>L-glutamate</name>
        <dbReference type="ChEBI" id="CHEBI:29985"/>
    </ligand>
</feature>
<evidence type="ECO:0000256" key="10">
    <source>
        <dbReference type="PIRSR" id="PIRSR600101-2"/>
    </source>
</evidence>
<evidence type="ECO:0000256" key="8">
    <source>
        <dbReference type="ARBA" id="ARBA00047417"/>
    </source>
</evidence>
<dbReference type="GO" id="GO:0016756">
    <property type="term" value="F:glutathione gamma-glutamylcysteinyltransferase activity"/>
    <property type="evidence" value="ECO:0007669"/>
    <property type="project" value="UniProtKB-ARBA"/>
</dbReference>
<comment type="catalytic activity">
    <reaction evidence="1 11">
        <text>an S-substituted glutathione + H2O = an S-substituted L-cysteinylglycine + L-glutamate</text>
        <dbReference type="Rhea" id="RHEA:59468"/>
        <dbReference type="ChEBI" id="CHEBI:15377"/>
        <dbReference type="ChEBI" id="CHEBI:29985"/>
        <dbReference type="ChEBI" id="CHEBI:90779"/>
        <dbReference type="ChEBI" id="CHEBI:143103"/>
        <dbReference type="EC" id="3.4.19.13"/>
    </reaction>
</comment>
<dbReference type="FunFam" id="1.10.246.130:FF:000001">
    <property type="entry name" value="Gamma-glutamyltransferase 5 isoform 1"/>
    <property type="match status" value="1"/>
</dbReference>